<feature type="compositionally biased region" description="Basic and acidic residues" evidence="1">
    <location>
        <begin position="1"/>
        <end position="36"/>
    </location>
</feature>
<dbReference type="Pfam" id="PF17104">
    <property type="entry name" value="YBL010C_LAA2"/>
    <property type="match status" value="2"/>
</dbReference>
<accession>M7SUC5</accession>
<feature type="compositionally biased region" description="Acidic residues" evidence="1">
    <location>
        <begin position="186"/>
        <end position="218"/>
    </location>
</feature>
<evidence type="ECO:0000313" key="3">
    <source>
        <dbReference type="Proteomes" id="UP000012174"/>
    </source>
</evidence>
<dbReference type="PANTHER" id="PTHR38698">
    <property type="entry name" value="EXPRESSED PROTEIN"/>
    <property type="match status" value="1"/>
</dbReference>
<feature type="compositionally biased region" description="Polar residues" evidence="1">
    <location>
        <begin position="155"/>
        <end position="164"/>
    </location>
</feature>
<dbReference type="EMBL" id="KB705943">
    <property type="protein sequence ID" value="EMR70139.1"/>
    <property type="molecule type" value="Genomic_DNA"/>
</dbReference>
<dbReference type="OrthoDB" id="5378975at2759"/>
<feature type="region of interest" description="Disordered" evidence="1">
    <location>
        <begin position="1"/>
        <end position="242"/>
    </location>
</feature>
<dbReference type="HOGENOM" id="CLU_1065794_0_0_1"/>
<evidence type="ECO:0000256" key="1">
    <source>
        <dbReference type="SAM" id="MobiDB-lite"/>
    </source>
</evidence>
<feature type="compositionally biased region" description="Low complexity" evidence="1">
    <location>
        <begin position="232"/>
        <end position="242"/>
    </location>
</feature>
<protein>
    <submittedName>
        <fullName evidence="2">Uncharacterized protein</fullName>
    </submittedName>
</protein>
<organism evidence="2 3">
    <name type="scientific">Eutypa lata (strain UCR-EL1)</name>
    <name type="common">Grapevine dieback disease fungus</name>
    <name type="synonym">Eutypa armeniacae</name>
    <dbReference type="NCBI Taxonomy" id="1287681"/>
    <lineage>
        <taxon>Eukaryota</taxon>
        <taxon>Fungi</taxon>
        <taxon>Dikarya</taxon>
        <taxon>Ascomycota</taxon>
        <taxon>Pezizomycotina</taxon>
        <taxon>Sordariomycetes</taxon>
        <taxon>Xylariomycetidae</taxon>
        <taxon>Xylariales</taxon>
        <taxon>Diatrypaceae</taxon>
        <taxon>Eutypa</taxon>
    </lineage>
</organism>
<dbReference type="eggNOG" id="ENOG502RZVD">
    <property type="taxonomic scope" value="Eukaryota"/>
</dbReference>
<dbReference type="AlphaFoldDB" id="M7SUC5"/>
<proteinExistence type="predicted"/>
<dbReference type="Proteomes" id="UP000012174">
    <property type="component" value="Unassembled WGS sequence"/>
</dbReference>
<sequence>MSQERRSSTSLEAPERKGVNDPGAHELESESDDHFSDAQSDPTRSAGSTSPIPRTRVERVDDSPAHGEVPGTEAYNMRTEDATPDEIAVVPDTTRPQSADRSLSLGGHPIPKTVVDETEDSPGSKTHHFHEQLHQADATPDMVHKPDGTGEVNPVPSSAGTSKEGSALDSPVPRLRRKSAVGAGDDNNDNDDNDDDFGDDFDDFEEGGEDDDFGDFDDGFQQAEADAPPPASTAQPQASIPSFLEELEGLAKEVLEFWKKRTDEKIGDREAFEGVIENLVKHARKTRK</sequence>
<dbReference type="STRING" id="1287681.M7SUC5"/>
<feature type="compositionally biased region" description="Polar residues" evidence="1">
    <location>
        <begin position="37"/>
        <end position="52"/>
    </location>
</feature>
<name>M7SUC5_EUTLA</name>
<evidence type="ECO:0000313" key="2">
    <source>
        <dbReference type="EMBL" id="EMR70139.1"/>
    </source>
</evidence>
<keyword evidence="3" id="KW-1185">Reference proteome</keyword>
<dbReference type="InterPro" id="IPR031355">
    <property type="entry name" value="YBL010C/LAA2-like"/>
</dbReference>
<reference evidence="3" key="1">
    <citation type="journal article" date="2013" name="Genome Announc.">
        <title>Draft genome sequence of the grapevine dieback fungus Eutypa lata UCR-EL1.</title>
        <authorList>
            <person name="Blanco-Ulate B."/>
            <person name="Rolshausen P.E."/>
            <person name="Cantu D."/>
        </authorList>
    </citation>
    <scope>NUCLEOTIDE SEQUENCE [LARGE SCALE GENOMIC DNA]</scope>
    <source>
        <strain evidence="3">UCR-EL1</strain>
    </source>
</reference>
<feature type="compositionally biased region" description="Basic and acidic residues" evidence="1">
    <location>
        <begin position="55"/>
        <end position="65"/>
    </location>
</feature>
<dbReference type="KEGG" id="ela:UCREL1_2830"/>
<gene>
    <name evidence="2" type="ORF">UCREL1_2830</name>
</gene>
<dbReference type="PANTHER" id="PTHR38698:SF1">
    <property type="entry name" value="FUNGAL PROTEIN"/>
    <property type="match status" value="1"/>
</dbReference>